<feature type="region of interest" description="Disordered" evidence="1">
    <location>
        <begin position="15"/>
        <end position="39"/>
    </location>
</feature>
<evidence type="ECO:0000313" key="2">
    <source>
        <dbReference type="EMBL" id="CAK9205038.1"/>
    </source>
</evidence>
<reference evidence="2" key="1">
    <citation type="submission" date="2024-02" db="EMBL/GenBank/DDBJ databases">
        <authorList>
            <consortium name="ELIXIR-Norway"/>
            <consortium name="Elixir Norway"/>
        </authorList>
    </citation>
    <scope>NUCLEOTIDE SEQUENCE</scope>
</reference>
<protein>
    <submittedName>
        <fullName evidence="2">Uncharacterized protein</fullName>
    </submittedName>
</protein>
<evidence type="ECO:0000256" key="1">
    <source>
        <dbReference type="SAM" id="MobiDB-lite"/>
    </source>
</evidence>
<accession>A0ABP0TUC0</accession>
<gene>
    <name evidence="2" type="ORF">CSSPTR1EN2_LOCUS7686</name>
</gene>
<name>A0ABP0TUC0_9BRYO</name>
<keyword evidence="3" id="KW-1185">Reference proteome</keyword>
<evidence type="ECO:0000313" key="3">
    <source>
        <dbReference type="Proteomes" id="UP001497512"/>
    </source>
</evidence>
<dbReference type="Proteomes" id="UP001497512">
    <property type="component" value="Chromosome 14"/>
</dbReference>
<dbReference type="EMBL" id="OZ019906">
    <property type="protein sequence ID" value="CAK9205038.1"/>
    <property type="molecule type" value="Genomic_DNA"/>
</dbReference>
<organism evidence="2 3">
    <name type="scientific">Sphagnum troendelagicum</name>
    <dbReference type="NCBI Taxonomy" id="128251"/>
    <lineage>
        <taxon>Eukaryota</taxon>
        <taxon>Viridiplantae</taxon>
        <taxon>Streptophyta</taxon>
        <taxon>Embryophyta</taxon>
        <taxon>Bryophyta</taxon>
        <taxon>Sphagnophytina</taxon>
        <taxon>Sphagnopsida</taxon>
        <taxon>Sphagnales</taxon>
        <taxon>Sphagnaceae</taxon>
        <taxon>Sphagnum</taxon>
    </lineage>
</organism>
<proteinExistence type="predicted"/>
<sequence length="71" mass="7368">MSGRYPDITSGYQVAPPHLCTLGDGGEKNRRRSGVGLQYPTTASSTPLLLAIPYSSSRSSSIAGARAKSAV</sequence>